<dbReference type="InterPro" id="IPR035919">
    <property type="entry name" value="EAL_sf"/>
</dbReference>
<name>A0A4R8WSC1_9MICO</name>
<sequence length="614" mass="66491">MPHQGAQSRLVLAEDSLLLRESVIRLFDEAGFVTVASFGDAEALLAEVDALRPDIAVLDVRMPPTFRDEGVRAALELRRRLPSVGILLLSQYVEGTYALLVLPGRWVDGTLLDASWALGLALITVWINNSDRRNEQAVHGTAAAGALTVSTAATAAGLGVLVLAIYTHVPWSMVVLAALTMALAVTRTQLAFRRLVKLVDVQRISRTDYLTGLPNRRALYADVPRRILARGSGPGALLLLDLDRFKEVNDSLGHDAGDLLARLGGDEFAVFLNEAGRSEAVAVAVKLRSALAASFTVEGIALHANVSVGIAVFPEQGQDLKALMRKADMAMYRAKATRSGHHVVATADDNHGEDRLRTLEDLRAAIAEGQLVLHYQPKISLTTNVLHGVEALVRWNHPTRGLLYPEAFLALVEEAGLMHELTDVVLGLALDQAGIWQGQGRPLTVAVNLSASSLVDSDLPERVDRMIASRGLPSSTLMVEITEEFLMADRDRAKDILPRLRTNGVRVSVDDFGTGYSSLAYLRELPIDELKLDRSFMLPMLEDARASALVASTIDLAHSLGLTMVAEGVENGSAIDELARFGCDQAQGFHLSRPVPAGQLELWLLQRGTDVPVR</sequence>
<gene>
    <name evidence="6" type="ORF">E3O19_09005</name>
</gene>
<evidence type="ECO:0000313" key="6">
    <source>
        <dbReference type="EMBL" id="TFC15256.1"/>
    </source>
</evidence>
<dbReference type="Pfam" id="PF00563">
    <property type="entry name" value="EAL"/>
    <property type="match status" value="1"/>
</dbReference>
<keyword evidence="2" id="KW-1133">Transmembrane helix</keyword>
<keyword evidence="2" id="KW-0472">Membrane</keyword>
<dbReference type="GO" id="GO:0000160">
    <property type="term" value="P:phosphorelay signal transduction system"/>
    <property type="evidence" value="ECO:0007669"/>
    <property type="project" value="InterPro"/>
</dbReference>
<keyword evidence="7" id="KW-1185">Reference proteome</keyword>
<feature type="modified residue" description="4-aspartylphosphate" evidence="1">
    <location>
        <position position="59"/>
    </location>
</feature>
<accession>A0A4R8WSC1</accession>
<feature type="domain" description="GGDEF" evidence="5">
    <location>
        <begin position="233"/>
        <end position="349"/>
    </location>
</feature>
<dbReference type="Pfam" id="PF00072">
    <property type="entry name" value="Response_reg"/>
    <property type="match status" value="1"/>
</dbReference>
<dbReference type="EMBL" id="SOFP01000046">
    <property type="protein sequence ID" value="TFC15256.1"/>
    <property type="molecule type" value="Genomic_DNA"/>
</dbReference>
<feature type="domain" description="Response regulatory" evidence="3">
    <location>
        <begin position="9"/>
        <end position="127"/>
    </location>
</feature>
<evidence type="ECO:0000313" key="7">
    <source>
        <dbReference type="Proteomes" id="UP000298412"/>
    </source>
</evidence>
<evidence type="ECO:0000259" key="4">
    <source>
        <dbReference type="PROSITE" id="PS50883"/>
    </source>
</evidence>
<dbReference type="AlphaFoldDB" id="A0A4R8WSC1"/>
<dbReference type="InterPro" id="IPR001789">
    <property type="entry name" value="Sig_transdc_resp-reg_receiver"/>
</dbReference>
<dbReference type="PANTHER" id="PTHR33121">
    <property type="entry name" value="CYCLIC DI-GMP PHOSPHODIESTERASE PDEF"/>
    <property type="match status" value="1"/>
</dbReference>
<dbReference type="SMART" id="SM00267">
    <property type="entry name" value="GGDEF"/>
    <property type="match status" value="1"/>
</dbReference>
<feature type="domain" description="EAL" evidence="4">
    <location>
        <begin position="355"/>
        <end position="608"/>
    </location>
</feature>
<dbReference type="InterPro" id="IPR000160">
    <property type="entry name" value="GGDEF_dom"/>
</dbReference>
<protein>
    <submittedName>
        <fullName evidence="6">EAL domain-containing protein</fullName>
    </submittedName>
</protein>
<dbReference type="NCBIfam" id="TIGR00254">
    <property type="entry name" value="GGDEF"/>
    <property type="match status" value="2"/>
</dbReference>
<dbReference type="Proteomes" id="UP000298412">
    <property type="component" value="Unassembled WGS sequence"/>
</dbReference>
<dbReference type="Gene3D" id="3.20.20.450">
    <property type="entry name" value="EAL domain"/>
    <property type="match status" value="1"/>
</dbReference>
<dbReference type="InterPro" id="IPR029787">
    <property type="entry name" value="Nucleotide_cyclase"/>
</dbReference>
<feature type="transmembrane region" description="Helical" evidence="2">
    <location>
        <begin position="171"/>
        <end position="190"/>
    </location>
</feature>
<comment type="caution">
    <text evidence="6">The sequence shown here is derived from an EMBL/GenBank/DDBJ whole genome shotgun (WGS) entry which is preliminary data.</text>
</comment>
<dbReference type="Gene3D" id="3.30.70.270">
    <property type="match status" value="2"/>
</dbReference>
<dbReference type="Gene3D" id="3.40.50.2300">
    <property type="match status" value="1"/>
</dbReference>
<dbReference type="PROSITE" id="PS50883">
    <property type="entry name" value="EAL"/>
    <property type="match status" value="1"/>
</dbReference>
<dbReference type="InterPro" id="IPR050706">
    <property type="entry name" value="Cyclic-di-GMP_PDE-like"/>
</dbReference>
<dbReference type="OrthoDB" id="23692at2"/>
<feature type="transmembrane region" description="Helical" evidence="2">
    <location>
        <begin position="142"/>
        <end position="165"/>
    </location>
</feature>
<dbReference type="Pfam" id="PF00990">
    <property type="entry name" value="GGDEF"/>
    <property type="match status" value="1"/>
</dbReference>
<keyword evidence="1" id="KW-0597">Phosphoprotein</keyword>
<proteinExistence type="predicted"/>
<dbReference type="CDD" id="cd01948">
    <property type="entry name" value="EAL"/>
    <property type="match status" value="1"/>
</dbReference>
<evidence type="ECO:0000259" key="5">
    <source>
        <dbReference type="PROSITE" id="PS50887"/>
    </source>
</evidence>
<dbReference type="SUPFAM" id="SSF52172">
    <property type="entry name" value="CheY-like"/>
    <property type="match status" value="1"/>
</dbReference>
<dbReference type="CDD" id="cd01949">
    <property type="entry name" value="GGDEF"/>
    <property type="match status" value="1"/>
</dbReference>
<evidence type="ECO:0000256" key="2">
    <source>
        <dbReference type="SAM" id="Phobius"/>
    </source>
</evidence>
<evidence type="ECO:0000259" key="3">
    <source>
        <dbReference type="PROSITE" id="PS50110"/>
    </source>
</evidence>
<reference evidence="6 7" key="1">
    <citation type="submission" date="2019-03" db="EMBL/GenBank/DDBJ databases">
        <title>Genomics of glacier-inhabiting Cryobacterium strains.</title>
        <authorList>
            <person name="Liu Q."/>
            <person name="Xin Y.-H."/>
        </authorList>
    </citation>
    <scope>NUCLEOTIDE SEQUENCE [LARGE SCALE GENOMIC DNA]</scope>
    <source>
        <strain evidence="6 7">MDT1-3</strain>
    </source>
</reference>
<dbReference type="InterPro" id="IPR011006">
    <property type="entry name" value="CheY-like_superfamily"/>
</dbReference>
<dbReference type="InterPro" id="IPR043128">
    <property type="entry name" value="Rev_trsase/Diguanyl_cyclase"/>
</dbReference>
<dbReference type="GO" id="GO:0071111">
    <property type="term" value="F:cyclic-guanylate-specific phosphodiesterase activity"/>
    <property type="evidence" value="ECO:0007669"/>
    <property type="project" value="InterPro"/>
</dbReference>
<dbReference type="PANTHER" id="PTHR33121:SF71">
    <property type="entry name" value="OXYGEN SENSOR PROTEIN DOSP"/>
    <property type="match status" value="1"/>
</dbReference>
<keyword evidence="2" id="KW-0812">Transmembrane</keyword>
<dbReference type="SUPFAM" id="SSF141868">
    <property type="entry name" value="EAL domain-like"/>
    <property type="match status" value="1"/>
</dbReference>
<organism evidence="6 7">
    <name type="scientific">Cryobacterium algoritolerans</name>
    <dbReference type="NCBI Taxonomy" id="1259184"/>
    <lineage>
        <taxon>Bacteria</taxon>
        <taxon>Bacillati</taxon>
        <taxon>Actinomycetota</taxon>
        <taxon>Actinomycetes</taxon>
        <taxon>Micrococcales</taxon>
        <taxon>Microbacteriaceae</taxon>
        <taxon>Cryobacterium</taxon>
    </lineage>
</organism>
<evidence type="ECO:0000256" key="1">
    <source>
        <dbReference type="PROSITE-ProRule" id="PRU00169"/>
    </source>
</evidence>
<dbReference type="PROSITE" id="PS50110">
    <property type="entry name" value="RESPONSE_REGULATORY"/>
    <property type="match status" value="1"/>
</dbReference>
<dbReference type="PROSITE" id="PS50887">
    <property type="entry name" value="GGDEF"/>
    <property type="match status" value="1"/>
</dbReference>
<dbReference type="InterPro" id="IPR001633">
    <property type="entry name" value="EAL_dom"/>
</dbReference>
<dbReference type="SMART" id="SM00052">
    <property type="entry name" value="EAL"/>
    <property type="match status" value="1"/>
</dbReference>
<dbReference type="SUPFAM" id="SSF55073">
    <property type="entry name" value="Nucleotide cyclase"/>
    <property type="match status" value="1"/>
</dbReference>